<evidence type="ECO:0000313" key="2">
    <source>
        <dbReference type="EMBL" id="KPU42732.1"/>
    </source>
</evidence>
<dbReference type="OrthoDB" id="9790723at2"/>
<evidence type="ECO:0000313" key="3">
    <source>
        <dbReference type="Proteomes" id="UP000050326"/>
    </source>
</evidence>
<name>A0A0P8WKB6_9CLOT</name>
<dbReference type="Proteomes" id="UP000050326">
    <property type="component" value="Unassembled WGS sequence"/>
</dbReference>
<reference evidence="2 3" key="1">
    <citation type="submission" date="2015-09" db="EMBL/GenBank/DDBJ databases">
        <title>Genome sequence of Oxobacter pfennigii DSM 3222.</title>
        <authorList>
            <person name="Poehlein A."/>
            <person name="Bengelsdorf F.R."/>
            <person name="Schiel-Bengelsdorf B."/>
            <person name="Duerre P."/>
            <person name="Daniel R."/>
        </authorList>
    </citation>
    <scope>NUCLEOTIDE SEQUENCE [LARGE SCALE GENOMIC DNA]</scope>
    <source>
        <strain evidence="2 3">DSM 3222</strain>
    </source>
</reference>
<protein>
    <submittedName>
        <fullName evidence="2">PAP2 superfamily protein</fullName>
    </submittedName>
</protein>
<dbReference type="STRING" id="36849.OXPF_34920"/>
<feature type="transmembrane region" description="Helical" evidence="1">
    <location>
        <begin position="187"/>
        <end position="205"/>
    </location>
</feature>
<feature type="transmembrane region" description="Helical" evidence="1">
    <location>
        <begin position="14"/>
        <end position="34"/>
    </location>
</feature>
<organism evidence="2 3">
    <name type="scientific">Oxobacter pfennigii</name>
    <dbReference type="NCBI Taxonomy" id="36849"/>
    <lineage>
        <taxon>Bacteria</taxon>
        <taxon>Bacillati</taxon>
        <taxon>Bacillota</taxon>
        <taxon>Clostridia</taxon>
        <taxon>Eubacteriales</taxon>
        <taxon>Clostridiaceae</taxon>
        <taxon>Oxobacter</taxon>
    </lineage>
</organism>
<accession>A0A0P8WKB6</accession>
<gene>
    <name evidence="2" type="ORF">OXPF_34920</name>
</gene>
<keyword evidence="1" id="KW-0472">Membrane</keyword>
<comment type="caution">
    <text evidence="2">The sequence shown here is derived from an EMBL/GenBank/DDBJ whole genome shotgun (WGS) entry which is preliminary data.</text>
</comment>
<feature type="transmembrane region" description="Helical" evidence="1">
    <location>
        <begin position="55"/>
        <end position="74"/>
    </location>
</feature>
<keyword evidence="3" id="KW-1185">Reference proteome</keyword>
<dbReference type="RefSeq" id="WP_054876484.1">
    <property type="nucleotide sequence ID" value="NZ_LKET01000051.1"/>
</dbReference>
<evidence type="ECO:0000256" key="1">
    <source>
        <dbReference type="SAM" id="Phobius"/>
    </source>
</evidence>
<dbReference type="EMBL" id="LKET01000051">
    <property type="protein sequence ID" value="KPU42732.1"/>
    <property type="molecule type" value="Genomic_DNA"/>
</dbReference>
<proteinExistence type="predicted"/>
<keyword evidence="1" id="KW-0812">Transmembrane</keyword>
<sequence>MRGMQLFLSQHKHFYLLLLLIPYLILFKYIEATIVPKYIIHIGLDDKIPFIKEFIIPYLMWFGYMFYGVIFLGIHSKWDFYKLFVFVAGGMFLCLILYIVFPNAQDLRPKALGDDIFSNLIKLMYMVDTPTNVCPSIHVFDTIAVDIALRKSEHFRKIKYGRTVSTIISVSICLSTVFIKQHSALDAIYAVIMVIIFYIPIYIIWESKIKAYPSKEALKEAS</sequence>
<dbReference type="PATRIC" id="fig|36849.3.peg.3699"/>
<keyword evidence="1" id="KW-1133">Transmembrane helix</keyword>
<feature type="transmembrane region" description="Helical" evidence="1">
    <location>
        <begin position="80"/>
        <end position="101"/>
    </location>
</feature>
<dbReference type="AlphaFoldDB" id="A0A0P8WKB6"/>